<proteinExistence type="predicted"/>
<evidence type="ECO:0000313" key="1">
    <source>
        <dbReference type="EMBL" id="GCB68861.1"/>
    </source>
</evidence>
<organism evidence="1 2">
    <name type="scientific">Scyliorhinus torazame</name>
    <name type="common">Cloudy catshark</name>
    <name type="synonym">Catulus torazame</name>
    <dbReference type="NCBI Taxonomy" id="75743"/>
    <lineage>
        <taxon>Eukaryota</taxon>
        <taxon>Metazoa</taxon>
        <taxon>Chordata</taxon>
        <taxon>Craniata</taxon>
        <taxon>Vertebrata</taxon>
        <taxon>Chondrichthyes</taxon>
        <taxon>Elasmobranchii</taxon>
        <taxon>Galeomorphii</taxon>
        <taxon>Galeoidea</taxon>
        <taxon>Carcharhiniformes</taxon>
        <taxon>Scyliorhinidae</taxon>
        <taxon>Scyliorhinus</taxon>
    </lineage>
</organism>
<feature type="non-terminal residue" evidence="1">
    <location>
        <position position="40"/>
    </location>
</feature>
<name>A0A401P6U5_SCYTO</name>
<accession>A0A401P6U5</accession>
<reference evidence="1 2" key="1">
    <citation type="journal article" date="2018" name="Nat. Ecol. Evol.">
        <title>Shark genomes provide insights into elasmobranch evolution and the origin of vertebrates.</title>
        <authorList>
            <person name="Hara Y"/>
            <person name="Yamaguchi K"/>
            <person name="Onimaru K"/>
            <person name="Kadota M"/>
            <person name="Koyanagi M"/>
            <person name="Keeley SD"/>
            <person name="Tatsumi K"/>
            <person name="Tanaka K"/>
            <person name="Motone F"/>
            <person name="Kageyama Y"/>
            <person name="Nozu R"/>
            <person name="Adachi N"/>
            <person name="Nishimura O"/>
            <person name="Nakagawa R"/>
            <person name="Tanegashima C"/>
            <person name="Kiyatake I"/>
            <person name="Matsumoto R"/>
            <person name="Murakumo K"/>
            <person name="Nishida K"/>
            <person name="Terakita A"/>
            <person name="Kuratani S"/>
            <person name="Sato K"/>
            <person name="Hyodo S Kuraku.S."/>
        </authorList>
    </citation>
    <scope>NUCLEOTIDE SEQUENCE [LARGE SCALE GENOMIC DNA]</scope>
</reference>
<protein>
    <submittedName>
        <fullName evidence="1">Uncharacterized protein</fullName>
    </submittedName>
</protein>
<dbReference type="AlphaFoldDB" id="A0A401P6U5"/>
<comment type="caution">
    <text evidence="1">The sequence shown here is derived from an EMBL/GenBank/DDBJ whole genome shotgun (WGS) entry which is preliminary data.</text>
</comment>
<keyword evidence="2" id="KW-1185">Reference proteome</keyword>
<gene>
    <name evidence="1" type="ORF">scyTo_0013886</name>
</gene>
<dbReference type="Proteomes" id="UP000288216">
    <property type="component" value="Unassembled WGS sequence"/>
</dbReference>
<sequence length="40" mass="4705">MMAPNKGPSLVYQILEIHLIYLGWSPTYWMNLINQNPFPI</sequence>
<evidence type="ECO:0000313" key="2">
    <source>
        <dbReference type="Proteomes" id="UP000288216"/>
    </source>
</evidence>
<dbReference type="EMBL" id="BFAA01007270">
    <property type="protein sequence ID" value="GCB68861.1"/>
    <property type="molecule type" value="Genomic_DNA"/>
</dbReference>